<gene>
    <name evidence="2" type="ORF">M8523_30310</name>
</gene>
<dbReference type="Gene3D" id="3.30.70.250">
    <property type="entry name" value="Malonyl-CoA ACP transacylase, ACP-binding"/>
    <property type="match status" value="1"/>
</dbReference>
<dbReference type="GO" id="GO:0006633">
    <property type="term" value="P:fatty acid biosynthetic process"/>
    <property type="evidence" value="ECO:0007669"/>
    <property type="project" value="TreeGrafter"/>
</dbReference>
<evidence type="ECO:0000259" key="1">
    <source>
        <dbReference type="SMART" id="SM00827"/>
    </source>
</evidence>
<dbReference type="InterPro" id="IPR050858">
    <property type="entry name" value="Mal-CoA-ACP_Trans/PKS_FabD"/>
</dbReference>
<dbReference type="Gene3D" id="3.40.366.10">
    <property type="entry name" value="Malonyl-Coenzyme A Acyl Carrier Protein, domain 2"/>
    <property type="match status" value="1"/>
</dbReference>
<dbReference type="InterPro" id="IPR001227">
    <property type="entry name" value="Ac_transferase_dom_sf"/>
</dbReference>
<protein>
    <submittedName>
        <fullName evidence="2">ACP S-malonyltransferase</fullName>
    </submittedName>
</protein>
<dbReference type="GO" id="GO:0005829">
    <property type="term" value="C:cytosol"/>
    <property type="evidence" value="ECO:0007669"/>
    <property type="project" value="TreeGrafter"/>
</dbReference>
<keyword evidence="3" id="KW-1185">Reference proteome</keyword>
<evidence type="ECO:0000313" key="2">
    <source>
        <dbReference type="EMBL" id="MCW6512221.1"/>
    </source>
</evidence>
<organism evidence="2 3">
    <name type="scientific">Lichenifustis flavocetrariae</name>
    <dbReference type="NCBI Taxonomy" id="2949735"/>
    <lineage>
        <taxon>Bacteria</taxon>
        <taxon>Pseudomonadati</taxon>
        <taxon>Pseudomonadota</taxon>
        <taxon>Alphaproteobacteria</taxon>
        <taxon>Hyphomicrobiales</taxon>
        <taxon>Lichenihabitantaceae</taxon>
        <taxon>Lichenifustis</taxon>
    </lineage>
</organism>
<evidence type="ECO:0000313" key="3">
    <source>
        <dbReference type="Proteomes" id="UP001165667"/>
    </source>
</evidence>
<accession>A0AA41Z3A6</accession>
<name>A0AA41Z3A6_9HYPH</name>
<dbReference type="Proteomes" id="UP001165667">
    <property type="component" value="Unassembled WGS sequence"/>
</dbReference>
<sequence>MFAAAAAALDGQDPRGLFRNGAGATEANWVAQILCCTQALAACAVLGDLIEGPLTIAGYSVGELAAWGCAGVLSVEATLRLARRRAVEMDRATGPGFGLAFVRGLRRTFVDALCARFDAEVSIINPGEAYVLGGERQSLEALCEQARLGGASRVGLLPVHVPSHTSRLAPASVEFQAALDAERLGFIRPDTELLSGIDGSRVTDLHAGTRKLAAQVSRTILWSDCMSSCIEAGSTVFLELGPGRGLADIIVGAHPEVQARSLDEFRTLAGVRSWVRKALEK</sequence>
<dbReference type="SMART" id="SM00827">
    <property type="entry name" value="PKS_AT"/>
    <property type="match status" value="1"/>
</dbReference>
<dbReference type="InterPro" id="IPR016035">
    <property type="entry name" value="Acyl_Trfase/lysoPLipase"/>
</dbReference>
<dbReference type="PANTHER" id="PTHR42681">
    <property type="entry name" value="MALONYL-COA-ACYL CARRIER PROTEIN TRANSACYLASE, MITOCHONDRIAL"/>
    <property type="match status" value="1"/>
</dbReference>
<dbReference type="PANTHER" id="PTHR42681:SF6">
    <property type="entry name" value="BLL0263 PROTEIN"/>
    <property type="match status" value="1"/>
</dbReference>
<reference evidence="2" key="1">
    <citation type="submission" date="2022-05" db="EMBL/GenBank/DDBJ databases">
        <authorList>
            <person name="Pankratov T."/>
        </authorList>
    </citation>
    <scope>NUCLEOTIDE SEQUENCE</scope>
    <source>
        <strain evidence="2">BP6-180914</strain>
    </source>
</reference>
<proteinExistence type="predicted"/>
<feature type="domain" description="Malonyl-CoA:ACP transacylase (MAT)" evidence="1">
    <location>
        <begin position="1"/>
        <end position="278"/>
    </location>
</feature>
<dbReference type="EMBL" id="JAMOIM010000043">
    <property type="protein sequence ID" value="MCW6512221.1"/>
    <property type="molecule type" value="Genomic_DNA"/>
</dbReference>
<dbReference type="InterPro" id="IPR014043">
    <property type="entry name" value="Acyl_transferase_dom"/>
</dbReference>
<comment type="caution">
    <text evidence="2">The sequence shown here is derived from an EMBL/GenBank/DDBJ whole genome shotgun (WGS) entry which is preliminary data.</text>
</comment>
<dbReference type="AlphaFoldDB" id="A0AA41Z3A6"/>
<dbReference type="SUPFAM" id="SSF52151">
    <property type="entry name" value="FabD/lysophospholipase-like"/>
    <property type="match status" value="1"/>
</dbReference>
<dbReference type="GO" id="GO:0004314">
    <property type="term" value="F:[acyl-carrier-protein] S-malonyltransferase activity"/>
    <property type="evidence" value="ECO:0007669"/>
    <property type="project" value="TreeGrafter"/>
</dbReference>